<proteinExistence type="predicted"/>
<accession>S7XIN6</accession>
<sequence length="274" mass="32300">MVNFLNLFIIFTTLNYDGFLDTIKATNISSLKKEKKHVLTLENIQDKKCEINGKILYCSPDLISKEKYVKITEIEYDGIEIEFADKDRLPIHLSESEFHNILGGDLNPNDRGYYFTIVSIIFKITVFINEKCFHTTLSCNCPSNLIKISTSLHDQLPETIRFLVPNFAYRYIILPPNCFDDTTYSNSEYSENKNICSVNLLRPKQRRYYLYNLTITKNSNTYNINYFRFDYVDSKLYTKIYYYTSDYGMIEGHIGKNINRYNMNENILVSYTFF</sequence>
<protein>
    <submittedName>
        <fullName evidence="1">Uncharacterized protein</fullName>
    </submittedName>
</protein>
<keyword evidence="2" id="KW-1185">Reference proteome</keyword>
<dbReference type="EMBL" id="ATCN01000495">
    <property type="protein sequence ID" value="EPR78899.1"/>
    <property type="molecule type" value="Genomic_DNA"/>
</dbReference>
<dbReference type="OrthoDB" id="408631at2759"/>
<comment type="caution">
    <text evidence="1">The sequence shown here is derived from an EMBL/GenBank/DDBJ whole genome shotgun (WGS) entry which is preliminary data.</text>
</comment>
<name>S7XIN6_SPRLO</name>
<reference evidence="2" key="1">
    <citation type="journal article" date="2013" name="PLoS Genet.">
        <title>The genome of Spraguea lophii and the basis of host-microsporidian interactions.</title>
        <authorList>
            <person name="Campbell S.E."/>
            <person name="Williams T.A."/>
            <person name="Yousuf A."/>
            <person name="Soanes D.M."/>
            <person name="Paszkiewicz K.H."/>
            <person name="Williams B.A.P."/>
        </authorList>
    </citation>
    <scope>NUCLEOTIDE SEQUENCE [LARGE SCALE GENOMIC DNA]</scope>
    <source>
        <strain evidence="2">42_110</strain>
    </source>
</reference>
<evidence type="ECO:0000313" key="2">
    <source>
        <dbReference type="Proteomes" id="UP000014978"/>
    </source>
</evidence>
<dbReference type="HOGENOM" id="CLU_078691_0_0_1"/>
<dbReference type="VEuPathDB" id="MicrosporidiaDB:SLOPH_981"/>
<gene>
    <name evidence="1" type="ORF">SLOPH_981</name>
</gene>
<organism evidence="1 2">
    <name type="scientific">Spraguea lophii (strain 42_110)</name>
    <name type="common">Microsporidian parasite</name>
    <dbReference type="NCBI Taxonomy" id="1358809"/>
    <lineage>
        <taxon>Eukaryota</taxon>
        <taxon>Fungi</taxon>
        <taxon>Fungi incertae sedis</taxon>
        <taxon>Microsporidia</taxon>
        <taxon>Spragueidae</taxon>
        <taxon>Spraguea</taxon>
    </lineage>
</organism>
<evidence type="ECO:0000313" key="1">
    <source>
        <dbReference type="EMBL" id="EPR78899.1"/>
    </source>
</evidence>
<dbReference type="InParanoid" id="S7XIN6"/>
<dbReference type="AlphaFoldDB" id="S7XIN6"/>
<feature type="non-terminal residue" evidence="1">
    <location>
        <position position="274"/>
    </location>
</feature>
<dbReference type="Proteomes" id="UP000014978">
    <property type="component" value="Unassembled WGS sequence"/>
</dbReference>